<evidence type="ECO:0000313" key="2">
    <source>
        <dbReference type="EMBL" id="KAK4543481.1"/>
    </source>
</evidence>
<name>A0AAV9JF86_9PEZI</name>
<feature type="compositionally biased region" description="Basic and acidic residues" evidence="1">
    <location>
        <begin position="230"/>
        <end position="246"/>
    </location>
</feature>
<keyword evidence="3" id="KW-1185">Reference proteome</keyword>
<dbReference type="PANTHER" id="PTHR40132">
    <property type="entry name" value="PRE-MRNA-SPLICING FACTOR 38B"/>
    <property type="match status" value="1"/>
</dbReference>
<feature type="region of interest" description="Disordered" evidence="1">
    <location>
        <begin position="308"/>
        <end position="329"/>
    </location>
</feature>
<protein>
    <recommendedName>
        <fullName evidence="4">Pre-mRNA-splicing factor 38B</fullName>
    </recommendedName>
</protein>
<comment type="caution">
    <text evidence="2">The sequence shown here is derived from an EMBL/GenBank/DDBJ whole genome shotgun (WGS) entry which is preliminary data.</text>
</comment>
<dbReference type="EMBL" id="JAVFHQ010000032">
    <property type="protein sequence ID" value="KAK4543481.1"/>
    <property type="molecule type" value="Genomic_DNA"/>
</dbReference>
<feature type="region of interest" description="Disordered" evidence="1">
    <location>
        <begin position="60"/>
        <end position="250"/>
    </location>
</feature>
<dbReference type="AlphaFoldDB" id="A0AAV9JF86"/>
<organism evidence="2 3">
    <name type="scientific">Oleoguttula mirabilis</name>
    <dbReference type="NCBI Taxonomy" id="1507867"/>
    <lineage>
        <taxon>Eukaryota</taxon>
        <taxon>Fungi</taxon>
        <taxon>Dikarya</taxon>
        <taxon>Ascomycota</taxon>
        <taxon>Pezizomycotina</taxon>
        <taxon>Dothideomycetes</taxon>
        <taxon>Dothideomycetidae</taxon>
        <taxon>Mycosphaerellales</taxon>
        <taxon>Teratosphaeriaceae</taxon>
        <taxon>Oleoguttula</taxon>
    </lineage>
</organism>
<evidence type="ECO:0000313" key="3">
    <source>
        <dbReference type="Proteomes" id="UP001324427"/>
    </source>
</evidence>
<reference evidence="2 3" key="1">
    <citation type="submission" date="2021-11" db="EMBL/GenBank/DDBJ databases">
        <title>Black yeast isolated from Biological Soil Crust.</title>
        <authorList>
            <person name="Kurbessoian T."/>
        </authorList>
    </citation>
    <scope>NUCLEOTIDE SEQUENCE [LARGE SCALE GENOMIC DNA]</scope>
    <source>
        <strain evidence="2 3">CCFEE 5522</strain>
    </source>
</reference>
<proteinExistence type="predicted"/>
<gene>
    <name evidence="2" type="ORF">LTR36_005624</name>
</gene>
<accession>A0AAV9JF86</accession>
<feature type="compositionally biased region" description="Basic and acidic residues" evidence="1">
    <location>
        <begin position="60"/>
        <end position="83"/>
    </location>
</feature>
<dbReference type="PANTHER" id="PTHR40132:SF1">
    <property type="entry name" value="PRE-MRNA-SPLICING FACTOR 38B"/>
    <property type="match status" value="1"/>
</dbReference>
<sequence length="329" mass="37912">MPAGEAVDDDYVASLLKRDAEANQTRYLTSGLGPLVHRKPNGNAPKPNTRFLRNIIRETDSHNAALKTKEQEDSQARLRELRQVDQGTGGKRRRENARDEARLEKKRRCSDRPDRWATALGGLNKDKRPHRHHTSPENQSSRKEEDNERSKHRDPHRRERSREDRHKRRHTVPEPLSPPHTRSPEHRTKRRPRDLNASDSDPLDDVIGPAPPPRVRARGRGAVSNSAMDARFRPDYDPKADVSLDRDDGDDWDMALEALRDRTKWRQQGAERLKAAGFTDDEVKTWETGGEKEVEDVRWRKKGEGREWDRGKLLDGEGDVTSKAEWARS</sequence>
<feature type="compositionally biased region" description="Basic and acidic residues" evidence="1">
    <location>
        <begin position="140"/>
        <end position="164"/>
    </location>
</feature>
<evidence type="ECO:0008006" key="4">
    <source>
        <dbReference type="Google" id="ProtNLM"/>
    </source>
</evidence>
<evidence type="ECO:0000256" key="1">
    <source>
        <dbReference type="SAM" id="MobiDB-lite"/>
    </source>
</evidence>
<dbReference type="Proteomes" id="UP001324427">
    <property type="component" value="Unassembled WGS sequence"/>
</dbReference>